<dbReference type="SUPFAM" id="SSF49695">
    <property type="entry name" value="gamma-Crystallin-like"/>
    <property type="match status" value="1"/>
</dbReference>
<name>W9NGN1_FUSOX</name>
<dbReference type="AlphaFoldDB" id="W9NGN1"/>
<evidence type="ECO:0000256" key="1">
    <source>
        <dbReference type="SAM" id="SignalP"/>
    </source>
</evidence>
<dbReference type="OrthoDB" id="4979171at2759"/>
<protein>
    <submittedName>
        <fullName evidence="2">Uncharacterized protein</fullName>
    </submittedName>
</protein>
<dbReference type="EMBL" id="JH651081">
    <property type="protein sequence ID" value="EXA29871.1"/>
    <property type="molecule type" value="Genomic_DNA"/>
</dbReference>
<reference evidence="2" key="2">
    <citation type="submission" date="2012-05" db="EMBL/GenBank/DDBJ databases">
        <title>Annotation of the Genome Sequence of Fusarium oxysporum HDV247.</title>
        <authorList>
            <consortium name="The Broad Institute Genomics Platform"/>
            <person name="Ma L.-J."/>
            <person name="Corby-Kistler H."/>
            <person name="Broz K."/>
            <person name="Gale L.R."/>
            <person name="Jonkers W."/>
            <person name="O'Donnell K."/>
            <person name="Ploetz R."/>
            <person name="Steinberg C."/>
            <person name="Schwartz D.C."/>
            <person name="VanEtten H."/>
            <person name="Zhou S."/>
            <person name="Young S.K."/>
            <person name="Zeng Q."/>
            <person name="Gargeya S."/>
            <person name="Fitzgerald M."/>
            <person name="Abouelleil A."/>
            <person name="Alvarado L."/>
            <person name="Chapman S.B."/>
            <person name="Gainer-Dewar J."/>
            <person name="Goldberg J."/>
            <person name="Griggs A."/>
            <person name="Gujja S."/>
            <person name="Hansen M."/>
            <person name="Howarth C."/>
            <person name="Imamovic A."/>
            <person name="Ireland A."/>
            <person name="Larimer J."/>
            <person name="McCowan C."/>
            <person name="Murphy C."/>
            <person name="Pearson M."/>
            <person name="Poon T.W."/>
            <person name="Priest M."/>
            <person name="Roberts A."/>
            <person name="Saif S."/>
            <person name="Shea T."/>
            <person name="Sykes S."/>
            <person name="Wortman J."/>
            <person name="Nusbaum C."/>
            <person name="Birren B."/>
        </authorList>
    </citation>
    <scope>NUCLEOTIDE SEQUENCE</scope>
    <source>
        <strain evidence="2">HDV247</strain>
    </source>
</reference>
<feature type="signal peptide" evidence="1">
    <location>
        <begin position="1"/>
        <end position="20"/>
    </location>
</feature>
<dbReference type="InterPro" id="IPR011024">
    <property type="entry name" value="G_crystallin-like"/>
</dbReference>
<reference evidence="2" key="1">
    <citation type="submission" date="2011-10" db="EMBL/GenBank/DDBJ databases">
        <title>The Genome Sequence of Fusarium oxysporum HDV247.</title>
        <authorList>
            <consortium name="The Broad Institute Genome Sequencing Platform"/>
            <person name="Ma L.-J."/>
            <person name="Gale L.R."/>
            <person name="Schwartz D.C."/>
            <person name="Zhou S."/>
            <person name="Corby-Kistler H."/>
            <person name="Young S.K."/>
            <person name="Zeng Q."/>
            <person name="Gargeya S."/>
            <person name="Fitzgerald M."/>
            <person name="Haas B."/>
            <person name="Abouelleil A."/>
            <person name="Alvarado L."/>
            <person name="Arachchi H.M."/>
            <person name="Berlin A."/>
            <person name="Brown A."/>
            <person name="Chapman S.B."/>
            <person name="Chen Z."/>
            <person name="Dunbar C."/>
            <person name="Freedman E."/>
            <person name="Gearin G."/>
            <person name="Goldberg J."/>
            <person name="Griggs A."/>
            <person name="Gujja S."/>
            <person name="Heiman D."/>
            <person name="Howarth C."/>
            <person name="Larson L."/>
            <person name="Lui A."/>
            <person name="MacDonald P.J.P."/>
            <person name="Montmayeur A."/>
            <person name="Murphy C."/>
            <person name="Neiman D."/>
            <person name="Pearson M."/>
            <person name="Priest M."/>
            <person name="Roberts A."/>
            <person name="Saif S."/>
            <person name="Shea T."/>
            <person name="Shenoy N."/>
            <person name="Sisk P."/>
            <person name="Stolte C."/>
            <person name="Sykes S."/>
            <person name="Wortman J."/>
            <person name="Nusbaum C."/>
            <person name="Birren B."/>
        </authorList>
    </citation>
    <scope>NUCLEOTIDE SEQUENCE [LARGE SCALE GENOMIC DNA]</scope>
    <source>
        <strain evidence="2">HDV247</strain>
    </source>
</reference>
<proteinExistence type="predicted"/>
<gene>
    <name evidence="2" type="ORF">FOVG_18679</name>
</gene>
<dbReference type="Gene3D" id="2.60.20.10">
    <property type="entry name" value="Crystallins"/>
    <property type="match status" value="1"/>
</dbReference>
<feature type="chain" id="PRO_5004930475" evidence="1">
    <location>
        <begin position="21"/>
        <end position="99"/>
    </location>
</feature>
<keyword evidence="1" id="KW-0732">Signal</keyword>
<evidence type="ECO:0000313" key="2">
    <source>
        <dbReference type="EMBL" id="EXA29871.1"/>
    </source>
</evidence>
<accession>W9NGN1</accession>
<organism evidence="2">
    <name type="scientific">Fusarium oxysporum f. sp. pisi HDV247</name>
    <dbReference type="NCBI Taxonomy" id="1080344"/>
    <lineage>
        <taxon>Eukaryota</taxon>
        <taxon>Fungi</taxon>
        <taxon>Dikarya</taxon>
        <taxon>Ascomycota</taxon>
        <taxon>Pezizomycotina</taxon>
        <taxon>Sordariomycetes</taxon>
        <taxon>Hypocreomycetidae</taxon>
        <taxon>Hypocreales</taxon>
        <taxon>Nectriaceae</taxon>
        <taxon>Fusarium</taxon>
        <taxon>Fusarium oxysporum species complex</taxon>
    </lineage>
</organism>
<dbReference type="Proteomes" id="UP000030751">
    <property type="component" value="Unassembled WGS sequence"/>
</dbReference>
<sequence length="99" mass="10741">MQYNVFTLLATMVAMTGAVSLHVCTSKDYTGECTDMTFASGECATLPFNDGVSSFKLNKFVCSFYTHKDCTGSSATFSSDETNLRTGTWNDQLTSVKCA</sequence>
<dbReference type="HOGENOM" id="CLU_2320463_0_0_1"/>